<dbReference type="PANTHER" id="PTHR42759">
    <property type="entry name" value="MOXR FAMILY PROTEIN"/>
    <property type="match status" value="1"/>
</dbReference>
<keyword evidence="2" id="KW-0067">ATP-binding</keyword>
<dbReference type="InterPro" id="IPR041628">
    <property type="entry name" value="ChlI/MoxR_AAA_lid"/>
</dbReference>
<evidence type="ECO:0000256" key="3">
    <source>
        <dbReference type="ARBA" id="ARBA00061607"/>
    </source>
</evidence>
<reference evidence="5 6" key="1">
    <citation type="submission" date="2019-02" db="EMBL/GenBank/DDBJ databases">
        <title>Deep-cultivation of Planctomycetes and their phenomic and genomic characterization uncovers novel biology.</title>
        <authorList>
            <person name="Wiegand S."/>
            <person name="Jogler M."/>
            <person name="Boedeker C."/>
            <person name="Pinto D."/>
            <person name="Vollmers J."/>
            <person name="Rivas-Marin E."/>
            <person name="Kohn T."/>
            <person name="Peeters S.H."/>
            <person name="Heuer A."/>
            <person name="Rast P."/>
            <person name="Oberbeckmann S."/>
            <person name="Bunk B."/>
            <person name="Jeske O."/>
            <person name="Meyerdierks A."/>
            <person name="Storesund J.E."/>
            <person name="Kallscheuer N."/>
            <person name="Luecker S."/>
            <person name="Lage O.M."/>
            <person name="Pohl T."/>
            <person name="Merkel B.J."/>
            <person name="Hornburger P."/>
            <person name="Mueller R.-W."/>
            <person name="Bruemmer F."/>
            <person name="Labrenz M."/>
            <person name="Spormann A.M."/>
            <person name="Op den Camp H."/>
            <person name="Overmann J."/>
            <person name="Amann R."/>
            <person name="Jetten M.S.M."/>
            <person name="Mascher T."/>
            <person name="Medema M.H."/>
            <person name="Devos D.P."/>
            <person name="Kaster A.-K."/>
            <person name="Ovreas L."/>
            <person name="Rohde M."/>
            <person name="Galperin M.Y."/>
            <person name="Jogler C."/>
        </authorList>
    </citation>
    <scope>NUCLEOTIDE SEQUENCE [LARGE SCALE GENOMIC DNA]</scope>
    <source>
        <strain evidence="5 6">HG15A2</strain>
    </source>
</reference>
<proteinExistence type="inferred from homology"/>
<evidence type="ECO:0000256" key="2">
    <source>
        <dbReference type="ARBA" id="ARBA00022840"/>
    </source>
</evidence>
<keyword evidence="6" id="KW-1185">Reference proteome</keyword>
<dbReference type="FunFam" id="3.40.50.300:FF:000640">
    <property type="entry name" value="MoxR family ATPase"/>
    <property type="match status" value="1"/>
</dbReference>
<dbReference type="Pfam" id="PF07726">
    <property type="entry name" value="AAA_3"/>
    <property type="match status" value="1"/>
</dbReference>
<dbReference type="GO" id="GO:0016887">
    <property type="term" value="F:ATP hydrolysis activity"/>
    <property type="evidence" value="ECO:0007669"/>
    <property type="project" value="InterPro"/>
</dbReference>
<dbReference type="InterPro" id="IPR050764">
    <property type="entry name" value="CbbQ/NirQ/NorQ/GpvN"/>
</dbReference>
<protein>
    <submittedName>
        <fullName evidence="5">ATPase family associated with various cellular activities (AAA)</fullName>
    </submittedName>
</protein>
<dbReference type="Gene3D" id="1.10.8.80">
    <property type="entry name" value="Magnesium chelatase subunit I, C-Terminal domain"/>
    <property type="match status" value="1"/>
</dbReference>
<dbReference type="Proteomes" id="UP000319852">
    <property type="component" value="Chromosome"/>
</dbReference>
<dbReference type="CDD" id="cd00009">
    <property type="entry name" value="AAA"/>
    <property type="match status" value="1"/>
</dbReference>
<dbReference type="Pfam" id="PF17863">
    <property type="entry name" value="AAA_lid_2"/>
    <property type="match status" value="1"/>
</dbReference>
<dbReference type="RefSeq" id="WP_145057426.1">
    <property type="nucleotide sequence ID" value="NZ_CP036263.1"/>
</dbReference>
<dbReference type="InterPro" id="IPR011703">
    <property type="entry name" value="ATPase_AAA-3"/>
</dbReference>
<feature type="domain" description="AAA+ ATPase" evidence="4">
    <location>
        <begin position="34"/>
        <end position="175"/>
    </location>
</feature>
<dbReference type="SMART" id="SM00382">
    <property type="entry name" value="AAA"/>
    <property type="match status" value="1"/>
</dbReference>
<accession>A0A517MQS1</accession>
<sequence length="315" mass="35180">MSLNLTYRKIRDEIGKVIYGQDEVIEFALAALFSSGHVLLEGPPGTAKTLLVRTIAATLDLKFRRIQMTPDLLPNDVTGSSIYREDTREFEFRQGPVFTNFLLADEINRSSARTQSALLEAMQELHVTYDGVSHNLPEPFMTFATQNPVEQEGTYPLPLAQLDRFMFKVLVTYPEMSEEKRVLTEHHATGGQSDPARMNVQRILKAADILEARASIRATQIREEVVGYVCQLLQATREDDLLSVGASPRAGLMLLMAAKSLACFDGRDYVTPDDIQRAFQPAMRHRVVLSPTAELEGISSDDVLANLLEVVEVPR</sequence>
<dbReference type="GO" id="GO:0005524">
    <property type="term" value="F:ATP binding"/>
    <property type="evidence" value="ECO:0007669"/>
    <property type="project" value="UniProtKB-KW"/>
</dbReference>
<dbReference type="PIRSF" id="PIRSF002849">
    <property type="entry name" value="AAA_ATPase_chaperone_MoxR_prd"/>
    <property type="match status" value="1"/>
</dbReference>
<evidence type="ECO:0000313" key="6">
    <source>
        <dbReference type="Proteomes" id="UP000319852"/>
    </source>
</evidence>
<dbReference type="Gene3D" id="3.40.50.300">
    <property type="entry name" value="P-loop containing nucleotide triphosphate hydrolases"/>
    <property type="match status" value="1"/>
</dbReference>
<gene>
    <name evidence="5" type="ORF">HG15A2_04850</name>
</gene>
<evidence type="ECO:0000313" key="5">
    <source>
        <dbReference type="EMBL" id="QDS97224.1"/>
    </source>
</evidence>
<dbReference type="OrthoDB" id="9773454at2"/>
<dbReference type="InterPro" id="IPR027417">
    <property type="entry name" value="P-loop_NTPase"/>
</dbReference>
<name>A0A517MQS1_9BACT</name>
<dbReference type="KEGG" id="amob:HG15A2_04850"/>
<dbReference type="AlphaFoldDB" id="A0A517MQS1"/>
<dbReference type="EMBL" id="CP036263">
    <property type="protein sequence ID" value="QDS97224.1"/>
    <property type="molecule type" value="Genomic_DNA"/>
</dbReference>
<evidence type="ECO:0000259" key="4">
    <source>
        <dbReference type="SMART" id="SM00382"/>
    </source>
</evidence>
<keyword evidence="1" id="KW-0547">Nucleotide-binding</keyword>
<dbReference type="InterPro" id="IPR003593">
    <property type="entry name" value="AAA+_ATPase"/>
</dbReference>
<evidence type="ECO:0000256" key="1">
    <source>
        <dbReference type="ARBA" id="ARBA00022741"/>
    </source>
</evidence>
<dbReference type="PANTHER" id="PTHR42759:SF1">
    <property type="entry name" value="MAGNESIUM-CHELATASE SUBUNIT CHLD"/>
    <property type="match status" value="1"/>
</dbReference>
<comment type="similarity">
    <text evidence="3">Belongs to the MoxR family.</text>
</comment>
<dbReference type="SUPFAM" id="SSF52540">
    <property type="entry name" value="P-loop containing nucleoside triphosphate hydrolases"/>
    <property type="match status" value="1"/>
</dbReference>
<organism evidence="5 6">
    <name type="scientific">Adhaeretor mobilis</name>
    <dbReference type="NCBI Taxonomy" id="1930276"/>
    <lineage>
        <taxon>Bacteria</taxon>
        <taxon>Pseudomonadati</taxon>
        <taxon>Planctomycetota</taxon>
        <taxon>Planctomycetia</taxon>
        <taxon>Pirellulales</taxon>
        <taxon>Lacipirellulaceae</taxon>
        <taxon>Adhaeretor</taxon>
    </lineage>
</organism>